<accession>A0A7S0J4G1</accession>
<reference evidence="2" key="1">
    <citation type="submission" date="2021-01" db="EMBL/GenBank/DDBJ databases">
        <authorList>
            <person name="Corre E."/>
            <person name="Pelletier E."/>
            <person name="Niang G."/>
            <person name="Scheremetjew M."/>
            <person name="Finn R."/>
            <person name="Kale V."/>
            <person name="Holt S."/>
            <person name="Cochrane G."/>
            <person name="Meng A."/>
            <person name="Brown T."/>
            <person name="Cohen L."/>
        </authorList>
    </citation>
    <scope>NUCLEOTIDE SEQUENCE</scope>
    <source>
        <strain evidence="2">RCC1130</strain>
    </source>
</reference>
<sequence>MLKFFLVLIGVALITIGAWLLRHARLRELEYARVQLYEDAEKPFAYNASESDSLMAEPVRSDSLDDVLSKPPPAKPLPENLLPAKTPPSRTDKSTKSKSKKKCSARVDTTDVNAVQAMIKQELQGA</sequence>
<gene>
    <name evidence="2" type="ORF">CLEP1334_LOCUS15868</name>
</gene>
<protein>
    <submittedName>
        <fullName evidence="2">Uncharacterized protein</fullName>
    </submittedName>
</protein>
<proteinExistence type="predicted"/>
<name>A0A7S0J4G1_9EUKA</name>
<organism evidence="2">
    <name type="scientific">Calcidiscus leptoporus</name>
    <dbReference type="NCBI Taxonomy" id="127549"/>
    <lineage>
        <taxon>Eukaryota</taxon>
        <taxon>Haptista</taxon>
        <taxon>Haptophyta</taxon>
        <taxon>Prymnesiophyceae</taxon>
        <taxon>Coccolithales</taxon>
        <taxon>Calcidiscaceae</taxon>
        <taxon>Calcidiscus</taxon>
    </lineage>
</organism>
<dbReference type="AlphaFoldDB" id="A0A7S0J4G1"/>
<dbReference type="EMBL" id="HBER01031560">
    <property type="protein sequence ID" value="CAD8540585.1"/>
    <property type="molecule type" value="Transcribed_RNA"/>
</dbReference>
<feature type="region of interest" description="Disordered" evidence="1">
    <location>
        <begin position="52"/>
        <end position="107"/>
    </location>
</feature>
<evidence type="ECO:0000313" key="2">
    <source>
        <dbReference type="EMBL" id="CAD8540585.1"/>
    </source>
</evidence>
<evidence type="ECO:0000256" key="1">
    <source>
        <dbReference type="SAM" id="MobiDB-lite"/>
    </source>
</evidence>